<dbReference type="HAMAP" id="MF_00378">
    <property type="entry name" value="Exonuc_7_L"/>
    <property type="match status" value="1"/>
</dbReference>
<dbReference type="Proteomes" id="UP000431080">
    <property type="component" value="Unassembled WGS sequence"/>
</dbReference>
<comment type="caution">
    <text evidence="10">The sequence shown here is derived from an EMBL/GenBank/DDBJ whole genome shotgun (WGS) entry which is preliminary data.</text>
</comment>
<dbReference type="InterPro" id="IPR020579">
    <property type="entry name" value="Exonuc_VII_lsu_C"/>
</dbReference>
<dbReference type="GO" id="GO:0008855">
    <property type="term" value="F:exodeoxyribonuclease VII activity"/>
    <property type="evidence" value="ECO:0007669"/>
    <property type="project" value="UniProtKB-UniRule"/>
</dbReference>
<evidence type="ECO:0000256" key="5">
    <source>
        <dbReference type="HAMAP-Rule" id="MF_00378"/>
    </source>
</evidence>
<name>A0A6I2F634_9MICO</name>
<dbReference type="InterPro" id="IPR025824">
    <property type="entry name" value="OB-fold_nuc-bd_dom"/>
</dbReference>
<evidence type="ECO:0000313" key="11">
    <source>
        <dbReference type="Proteomes" id="UP000431080"/>
    </source>
</evidence>
<feature type="domain" description="OB-fold nucleic acid binding" evidence="9">
    <location>
        <begin position="41"/>
        <end position="133"/>
    </location>
</feature>
<evidence type="ECO:0000256" key="1">
    <source>
        <dbReference type="ARBA" id="ARBA00022490"/>
    </source>
</evidence>
<dbReference type="GO" id="GO:0005737">
    <property type="term" value="C:cytoplasm"/>
    <property type="evidence" value="ECO:0007669"/>
    <property type="project" value="UniProtKB-SubCell"/>
</dbReference>
<proteinExistence type="inferred from homology"/>
<gene>
    <name evidence="5" type="primary">xseA</name>
    <name evidence="10" type="ORF">GE115_13775</name>
</gene>
<feature type="region of interest" description="Disordered" evidence="7">
    <location>
        <begin position="428"/>
        <end position="472"/>
    </location>
</feature>
<dbReference type="GO" id="GO:0006308">
    <property type="term" value="P:DNA catabolic process"/>
    <property type="evidence" value="ECO:0007669"/>
    <property type="project" value="UniProtKB-UniRule"/>
</dbReference>
<dbReference type="EMBL" id="WJIF01000008">
    <property type="protein sequence ID" value="MRG60925.1"/>
    <property type="molecule type" value="Genomic_DNA"/>
</dbReference>
<comment type="catalytic activity">
    <reaction evidence="5 6">
        <text>Exonucleolytic cleavage in either 5'- to 3'- or 3'- to 5'-direction to yield nucleoside 5'-phosphates.</text>
        <dbReference type="EC" id="3.1.11.6"/>
    </reaction>
</comment>
<dbReference type="NCBIfam" id="TIGR00237">
    <property type="entry name" value="xseA"/>
    <property type="match status" value="1"/>
</dbReference>
<comment type="subunit">
    <text evidence="5">Heterooligomer composed of large and small subunits.</text>
</comment>
<dbReference type="EC" id="3.1.11.6" evidence="5"/>
<keyword evidence="2 5" id="KW-0540">Nuclease</keyword>
<keyword evidence="1 5" id="KW-0963">Cytoplasm</keyword>
<dbReference type="GO" id="GO:0009318">
    <property type="term" value="C:exodeoxyribonuclease VII complex"/>
    <property type="evidence" value="ECO:0007669"/>
    <property type="project" value="UniProtKB-UniRule"/>
</dbReference>
<comment type="subcellular location">
    <subcellularLocation>
        <location evidence="5 6">Cytoplasm</location>
    </subcellularLocation>
</comment>
<dbReference type="CDD" id="cd04489">
    <property type="entry name" value="ExoVII_LU_OBF"/>
    <property type="match status" value="1"/>
</dbReference>
<dbReference type="InterPro" id="IPR003753">
    <property type="entry name" value="Exonuc_VII_L"/>
</dbReference>
<feature type="domain" description="Exonuclease VII large subunit C-terminal" evidence="8">
    <location>
        <begin position="157"/>
        <end position="334"/>
    </location>
</feature>
<dbReference type="PANTHER" id="PTHR30008">
    <property type="entry name" value="EXODEOXYRIBONUCLEASE 7 LARGE SUBUNIT"/>
    <property type="match status" value="1"/>
</dbReference>
<dbReference type="PANTHER" id="PTHR30008:SF0">
    <property type="entry name" value="EXODEOXYRIBONUCLEASE 7 LARGE SUBUNIT"/>
    <property type="match status" value="1"/>
</dbReference>
<dbReference type="AlphaFoldDB" id="A0A6I2F634"/>
<feature type="domain" description="Exonuclease VII large subunit C-terminal" evidence="8">
    <location>
        <begin position="344"/>
        <end position="426"/>
    </location>
</feature>
<evidence type="ECO:0000259" key="9">
    <source>
        <dbReference type="Pfam" id="PF13742"/>
    </source>
</evidence>
<protein>
    <recommendedName>
        <fullName evidence="5">Exodeoxyribonuclease 7 large subunit</fullName>
        <ecNumber evidence="5">3.1.11.6</ecNumber>
    </recommendedName>
    <alternativeName>
        <fullName evidence="5">Exodeoxyribonuclease VII large subunit</fullName>
        <shortName evidence="5">Exonuclease VII large subunit</shortName>
    </alternativeName>
</protein>
<keyword evidence="11" id="KW-1185">Reference proteome</keyword>
<evidence type="ECO:0000259" key="8">
    <source>
        <dbReference type="Pfam" id="PF02601"/>
    </source>
</evidence>
<sequence>MPRSIRGASVVLVTSPILRGDARPTAGRPMADGPTTRETPWSVSMLSGKLKEYLDRLGTVWIEGEVTQWGVSAGNVYGKLKDVDGDATVSFTIWSSVRARLSEQFKAGDRVVALVKPNWWVKGGSLTMQVFDVRHVGLGDLLERLERLRAQLAAEGLFDVSRKRRLPFLPGVVGLVTGRDSDAEQDVLRNARLRWPAVEFRTVYAAVQGDRTVPEVVRAIERLDADPEVEVIIVARGGGDFQNLLGFSDERLVRAAAAATTPIVSAIGHEADRPLLDEVADLRASTPTDAAKRVVPDVAEELSRVEHARARLGMRLTAILTREADRIEHLRSRPSLATTSWIVDRRAEEVTRWVARGTDLMERLLERQHAAVGSLRAHVRALSPQATLDRGYAIVQDASGHVVRDAHAAPAGTALTLTLATGTLAAEALGGASDPRRSRPNEASGSQEGRPNEASLAHDGDANANLRVGDAE</sequence>
<comment type="function">
    <text evidence="5">Bidirectionally degrades single-stranded DNA into large acid-insoluble oligonucleotides, which are then degraded further into small acid-soluble oligonucleotides.</text>
</comment>
<organism evidence="10 11">
    <name type="scientific">Agromyces agglutinans</name>
    <dbReference type="NCBI Taxonomy" id="2662258"/>
    <lineage>
        <taxon>Bacteria</taxon>
        <taxon>Bacillati</taxon>
        <taxon>Actinomycetota</taxon>
        <taxon>Actinomycetes</taxon>
        <taxon>Micrococcales</taxon>
        <taxon>Microbacteriaceae</taxon>
        <taxon>Agromyces</taxon>
    </lineage>
</organism>
<keyword evidence="3 5" id="KW-0378">Hydrolase</keyword>
<evidence type="ECO:0000256" key="7">
    <source>
        <dbReference type="SAM" id="MobiDB-lite"/>
    </source>
</evidence>
<dbReference type="GO" id="GO:0003676">
    <property type="term" value="F:nucleic acid binding"/>
    <property type="evidence" value="ECO:0007669"/>
    <property type="project" value="InterPro"/>
</dbReference>
<dbReference type="Pfam" id="PF02601">
    <property type="entry name" value="Exonuc_VII_L"/>
    <property type="match status" value="2"/>
</dbReference>
<accession>A0A6I2F634</accession>
<comment type="similarity">
    <text evidence="5 6">Belongs to the XseA family.</text>
</comment>
<reference evidence="10 11" key="1">
    <citation type="submission" date="2019-10" db="EMBL/GenBank/DDBJ databases">
        <authorList>
            <person name="Nie G."/>
            <person name="Ming H."/>
            <person name="Yi B."/>
        </authorList>
    </citation>
    <scope>NUCLEOTIDE SEQUENCE [LARGE SCALE GENOMIC DNA]</scope>
    <source>
        <strain evidence="10 11">CFH 90414</strain>
    </source>
</reference>
<evidence type="ECO:0000256" key="2">
    <source>
        <dbReference type="ARBA" id="ARBA00022722"/>
    </source>
</evidence>
<evidence type="ECO:0000256" key="4">
    <source>
        <dbReference type="ARBA" id="ARBA00022839"/>
    </source>
</evidence>
<evidence type="ECO:0000256" key="6">
    <source>
        <dbReference type="RuleBase" id="RU004355"/>
    </source>
</evidence>
<keyword evidence="4 5" id="KW-0269">Exonuclease</keyword>
<evidence type="ECO:0000313" key="10">
    <source>
        <dbReference type="EMBL" id="MRG60925.1"/>
    </source>
</evidence>
<evidence type="ECO:0000256" key="3">
    <source>
        <dbReference type="ARBA" id="ARBA00022801"/>
    </source>
</evidence>
<dbReference type="Pfam" id="PF13742">
    <property type="entry name" value="tRNA_anti_2"/>
    <property type="match status" value="1"/>
</dbReference>